<dbReference type="Proteomes" id="UP000324091">
    <property type="component" value="Chromosome 14"/>
</dbReference>
<keyword evidence="3" id="KW-1185">Reference proteome</keyword>
<sequence>MTNGALGDLLPDLDQGITELVDSLRINLAAPDGHKYNVPEELPTYSSYMRSGIVVDQEEPRRNPGPTAPANMPPQAITDPPPNRSC</sequence>
<dbReference type="EMBL" id="RHFK02000006">
    <property type="protein sequence ID" value="TWW74462.1"/>
    <property type="molecule type" value="Genomic_DNA"/>
</dbReference>
<comment type="caution">
    <text evidence="2">The sequence shown here is derived from an EMBL/GenBank/DDBJ whole genome shotgun (WGS) entry which is preliminary data.</text>
</comment>
<protein>
    <submittedName>
        <fullName evidence="2">Uncharacterized protein</fullName>
    </submittedName>
</protein>
<name>A0A5C6P3Y0_9TELE</name>
<evidence type="ECO:0000256" key="1">
    <source>
        <dbReference type="SAM" id="MobiDB-lite"/>
    </source>
</evidence>
<feature type="region of interest" description="Disordered" evidence="1">
    <location>
        <begin position="57"/>
        <end position="86"/>
    </location>
</feature>
<accession>A0A5C6P3Y0</accession>
<gene>
    <name evidence="2" type="ORF">D4764_14G0004650</name>
</gene>
<reference evidence="2 3" key="1">
    <citation type="submission" date="2019-04" db="EMBL/GenBank/DDBJ databases">
        <title>Chromosome genome assembly for Takifugu flavidus.</title>
        <authorList>
            <person name="Xiao S."/>
        </authorList>
    </citation>
    <scope>NUCLEOTIDE SEQUENCE [LARGE SCALE GENOMIC DNA]</scope>
    <source>
        <strain evidence="2">HTHZ2018</strain>
        <tissue evidence="2">Muscle</tissue>
    </source>
</reference>
<evidence type="ECO:0000313" key="3">
    <source>
        <dbReference type="Proteomes" id="UP000324091"/>
    </source>
</evidence>
<organism evidence="2 3">
    <name type="scientific">Takifugu flavidus</name>
    <name type="common">sansaifugu</name>
    <dbReference type="NCBI Taxonomy" id="433684"/>
    <lineage>
        <taxon>Eukaryota</taxon>
        <taxon>Metazoa</taxon>
        <taxon>Chordata</taxon>
        <taxon>Craniata</taxon>
        <taxon>Vertebrata</taxon>
        <taxon>Euteleostomi</taxon>
        <taxon>Actinopterygii</taxon>
        <taxon>Neopterygii</taxon>
        <taxon>Teleostei</taxon>
        <taxon>Neoteleostei</taxon>
        <taxon>Acanthomorphata</taxon>
        <taxon>Eupercaria</taxon>
        <taxon>Tetraodontiformes</taxon>
        <taxon>Tetradontoidea</taxon>
        <taxon>Tetraodontidae</taxon>
        <taxon>Takifugu</taxon>
    </lineage>
</organism>
<dbReference type="AlphaFoldDB" id="A0A5C6P3Y0"/>
<proteinExistence type="predicted"/>
<evidence type="ECO:0000313" key="2">
    <source>
        <dbReference type="EMBL" id="TWW74462.1"/>
    </source>
</evidence>